<name>A0ABV7AYZ1_9GAMM</name>
<evidence type="ECO:0000313" key="1">
    <source>
        <dbReference type="EMBL" id="MFC2974615.1"/>
    </source>
</evidence>
<organism evidence="1 2">
    <name type="scientific">Azotobacter bryophylli</name>
    <dbReference type="NCBI Taxonomy" id="1986537"/>
    <lineage>
        <taxon>Bacteria</taxon>
        <taxon>Pseudomonadati</taxon>
        <taxon>Pseudomonadota</taxon>
        <taxon>Gammaproteobacteria</taxon>
        <taxon>Pseudomonadales</taxon>
        <taxon>Pseudomonadaceae</taxon>
        <taxon>Azotobacter</taxon>
    </lineage>
</organism>
<proteinExistence type="predicted"/>
<dbReference type="EMBL" id="JBHRSJ010000035">
    <property type="protein sequence ID" value="MFC2974615.1"/>
    <property type="molecule type" value="Genomic_DNA"/>
</dbReference>
<comment type="caution">
    <text evidence="1">The sequence shown here is derived from an EMBL/GenBank/DDBJ whole genome shotgun (WGS) entry which is preliminary data.</text>
</comment>
<keyword evidence="2" id="KW-1185">Reference proteome</keyword>
<evidence type="ECO:0000313" key="2">
    <source>
        <dbReference type="Proteomes" id="UP001595457"/>
    </source>
</evidence>
<protein>
    <submittedName>
        <fullName evidence="1">Uncharacterized protein</fullName>
    </submittedName>
</protein>
<dbReference type="RefSeq" id="WP_377816872.1">
    <property type="nucleotide sequence ID" value="NZ_JBHRSJ010000035.1"/>
</dbReference>
<reference evidence="2" key="1">
    <citation type="journal article" date="2019" name="Int. J. Syst. Evol. Microbiol.">
        <title>The Global Catalogue of Microorganisms (GCM) 10K type strain sequencing project: providing services to taxonomists for standard genome sequencing and annotation.</title>
        <authorList>
            <consortium name="The Broad Institute Genomics Platform"/>
            <consortium name="The Broad Institute Genome Sequencing Center for Infectious Disease"/>
            <person name="Wu L."/>
            <person name="Ma J."/>
        </authorList>
    </citation>
    <scope>NUCLEOTIDE SEQUENCE [LARGE SCALE GENOMIC DNA]</scope>
    <source>
        <strain evidence="2">KCTC 62195</strain>
    </source>
</reference>
<accession>A0ABV7AYZ1</accession>
<sequence length="48" mass="4922">MSGLRGGCSVLEAEMLGVVSSDVAVGAASSDAELLGEQKKERNGDNRK</sequence>
<gene>
    <name evidence="1" type="ORF">ACFOJE_20695</name>
</gene>
<dbReference type="Proteomes" id="UP001595457">
    <property type="component" value="Unassembled WGS sequence"/>
</dbReference>